<dbReference type="EMBL" id="VXIV02000765">
    <property type="protein sequence ID" value="KAF6036199.1"/>
    <property type="molecule type" value="Genomic_DNA"/>
</dbReference>
<comment type="caution">
    <text evidence="1">Lacks conserved residue(s) required for the propagation of feature annotation.</text>
</comment>
<dbReference type="InterPro" id="IPR000742">
    <property type="entry name" value="EGF"/>
</dbReference>
<protein>
    <recommendedName>
        <fullName evidence="4">EGF-like domain-containing protein</fullName>
    </recommendedName>
</protein>
<organism evidence="5 6">
    <name type="scientific">Bugula neritina</name>
    <name type="common">Brown bryozoan</name>
    <name type="synonym">Sertularia neritina</name>
    <dbReference type="NCBI Taxonomy" id="10212"/>
    <lineage>
        <taxon>Eukaryota</taxon>
        <taxon>Metazoa</taxon>
        <taxon>Spiralia</taxon>
        <taxon>Lophotrochozoa</taxon>
        <taxon>Bryozoa</taxon>
        <taxon>Gymnolaemata</taxon>
        <taxon>Cheilostomatida</taxon>
        <taxon>Flustrina</taxon>
        <taxon>Buguloidea</taxon>
        <taxon>Bugulidae</taxon>
        <taxon>Bugula</taxon>
    </lineage>
</organism>
<proteinExistence type="predicted"/>
<feature type="signal peptide" evidence="3">
    <location>
        <begin position="1"/>
        <end position="19"/>
    </location>
</feature>
<evidence type="ECO:0000256" key="1">
    <source>
        <dbReference type="PROSITE-ProRule" id="PRU00076"/>
    </source>
</evidence>
<evidence type="ECO:0000256" key="3">
    <source>
        <dbReference type="SAM" id="SignalP"/>
    </source>
</evidence>
<gene>
    <name evidence="5" type="ORF">EB796_005492</name>
</gene>
<accession>A0A7J7KC48</accession>
<evidence type="ECO:0000259" key="4">
    <source>
        <dbReference type="PROSITE" id="PS50026"/>
    </source>
</evidence>
<dbReference type="SMART" id="SM00181">
    <property type="entry name" value="EGF"/>
    <property type="match status" value="6"/>
</dbReference>
<dbReference type="Proteomes" id="UP000593567">
    <property type="component" value="Unassembled WGS sequence"/>
</dbReference>
<keyword evidence="6" id="KW-1185">Reference proteome</keyword>
<dbReference type="OrthoDB" id="1914642at2759"/>
<sequence length="466" mass="50111">MNSILLFGVVCMVLSQVAAWCPPHTSIRTSPIRGLDFPRALHQSCCQGRGNSCGCGAGLQCCPNTDIRFMCVEDPCDPNPCGNGICATDGDGRRRCFCAVGTIQDSAGLCRSDPCFRNPCGRGGRCTALEGDRYTCRCSGGQIFNGKTCIANTCGKLRCGGSRCVIRGSTAVCDCAAGTRFDGRSCVAIDPCRIHSCGIGGHCKVVNNKANCQCRRGFAIDVNTNSCVPDNPCNRIFCGTGTCSRAGSRAVCNCDAGFRFDSRLQTCVSLNDPCRGVDCGGGSCITIRNQATCNCFEGFVLDARRNLCVFEAATTRPTIPTIPFTPTIAFTPTTPLPTRRGNNQPTAELGGRCTRTSCLCDHGFRFDTSTATCQVLNPCHAASSPDITQGVRSRARSGCLRSPNFPNNYPNDIFDEVAIPTLGFSTLTFVIQEMQQDHTLRDHFYSMNRKDLNIILSPDPNHDDDE</sequence>
<feature type="region of interest" description="Disordered" evidence="2">
    <location>
        <begin position="324"/>
        <end position="348"/>
    </location>
</feature>
<dbReference type="Gene3D" id="2.10.25.10">
    <property type="entry name" value="Laminin"/>
    <property type="match status" value="3"/>
</dbReference>
<keyword evidence="1" id="KW-0245">EGF-like domain</keyword>
<dbReference type="SUPFAM" id="SSF57184">
    <property type="entry name" value="Growth factor receptor domain"/>
    <property type="match status" value="1"/>
</dbReference>
<keyword evidence="3" id="KW-0732">Signal</keyword>
<evidence type="ECO:0000313" key="6">
    <source>
        <dbReference type="Proteomes" id="UP000593567"/>
    </source>
</evidence>
<comment type="caution">
    <text evidence="5">The sequence shown here is derived from an EMBL/GenBank/DDBJ whole genome shotgun (WGS) entry which is preliminary data.</text>
</comment>
<dbReference type="InterPro" id="IPR009030">
    <property type="entry name" value="Growth_fac_rcpt_cys_sf"/>
</dbReference>
<dbReference type="PROSITE" id="PS50026">
    <property type="entry name" value="EGF_3"/>
    <property type="match status" value="1"/>
</dbReference>
<evidence type="ECO:0000313" key="5">
    <source>
        <dbReference type="EMBL" id="KAF6036199.1"/>
    </source>
</evidence>
<feature type="domain" description="EGF-like" evidence="4">
    <location>
        <begin position="111"/>
        <end position="150"/>
    </location>
</feature>
<feature type="chain" id="PRO_5029731713" description="EGF-like domain-containing protein" evidence="3">
    <location>
        <begin position="20"/>
        <end position="466"/>
    </location>
</feature>
<reference evidence="5" key="1">
    <citation type="submission" date="2020-06" db="EMBL/GenBank/DDBJ databases">
        <title>Draft genome of Bugula neritina, a colonial animal packing powerful symbionts and potential medicines.</title>
        <authorList>
            <person name="Rayko M."/>
        </authorList>
    </citation>
    <scope>NUCLEOTIDE SEQUENCE [LARGE SCALE GENOMIC DNA]</scope>
    <source>
        <strain evidence="5">Kwan_BN1</strain>
    </source>
</reference>
<feature type="compositionally biased region" description="Low complexity" evidence="2">
    <location>
        <begin position="324"/>
        <end position="338"/>
    </location>
</feature>
<evidence type="ECO:0000256" key="2">
    <source>
        <dbReference type="SAM" id="MobiDB-lite"/>
    </source>
</evidence>
<dbReference type="AlphaFoldDB" id="A0A7J7KC48"/>
<name>A0A7J7KC48_BUGNE</name>